<accession>A0ABQ9XND4</accession>
<keyword evidence="2" id="KW-1185">Reference proteome</keyword>
<sequence length="99" mass="11090">MSIVLNTLQIQNKTKSSKISEISLENPEISFFKVESQEERSYIIPIHADTQSLSMELMMLIAQNLESTSFSLAITDSDNSVSFQHCIVNPPLSTHETDS</sequence>
<evidence type="ECO:0000313" key="2">
    <source>
        <dbReference type="Proteomes" id="UP001281761"/>
    </source>
</evidence>
<name>A0ABQ9XND4_9EUKA</name>
<protein>
    <submittedName>
        <fullName evidence="1">Uncharacterized protein</fullName>
    </submittedName>
</protein>
<comment type="caution">
    <text evidence="1">The sequence shown here is derived from an EMBL/GenBank/DDBJ whole genome shotgun (WGS) entry which is preliminary data.</text>
</comment>
<reference evidence="1 2" key="1">
    <citation type="journal article" date="2022" name="bioRxiv">
        <title>Genomics of Preaxostyla Flagellates Illuminates Evolutionary Transitions and the Path Towards Mitochondrial Loss.</title>
        <authorList>
            <person name="Novak L.V.F."/>
            <person name="Treitli S.C."/>
            <person name="Pyrih J."/>
            <person name="Halakuc P."/>
            <person name="Pipaliya S.V."/>
            <person name="Vacek V."/>
            <person name="Brzon O."/>
            <person name="Soukal P."/>
            <person name="Eme L."/>
            <person name="Dacks J.B."/>
            <person name="Karnkowska A."/>
            <person name="Elias M."/>
            <person name="Hampl V."/>
        </authorList>
    </citation>
    <scope>NUCLEOTIDE SEQUENCE [LARGE SCALE GENOMIC DNA]</scope>
    <source>
        <strain evidence="1">NAU3</strain>
        <tissue evidence="1">Gut</tissue>
    </source>
</reference>
<evidence type="ECO:0000313" key="1">
    <source>
        <dbReference type="EMBL" id="KAK2953551.1"/>
    </source>
</evidence>
<organism evidence="1 2">
    <name type="scientific">Blattamonas nauphoetae</name>
    <dbReference type="NCBI Taxonomy" id="2049346"/>
    <lineage>
        <taxon>Eukaryota</taxon>
        <taxon>Metamonada</taxon>
        <taxon>Preaxostyla</taxon>
        <taxon>Oxymonadida</taxon>
        <taxon>Blattamonas</taxon>
    </lineage>
</organism>
<dbReference type="EMBL" id="JARBJD010000090">
    <property type="protein sequence ID" value="KAK2953551.1"/>
    <property type="molecule type" value="Genomic_DNA"/>
</dbReference>
<gene>
    <name evidence="1" type="ORF">BLNAU_11551</name>
</gene>
<proteinExistence type="predicted"/>
<dbReference type="Proteomes" id="UP001281761">
    <property type="component" value="Unassembled WGS sequence"/>
</dbReference>